<dbReference type="Pfam" id="PF24378">
    <property type="entry name" value="DUF7534"/>
    <property type="match status" value="1"/>
</dbReference>
<keyword evidence="1" id="KW-1133">Transmembrane helix</keyword>
<dbReference type="OrthoDB" id="239293at2157"/>
<feature type="transmembrane region" description="Helical" evidence="1">
    <location>
        <begin position="109"/>
        <end position="130"/>
    </location>
</feature>
<dbReference type="AlphaFoldDB" id="M0IIS0"/>
<keyword evidence="1" id="KW-0812">Transmembrane</keyword>
<feature type="transmembrane region" description="Helical" evidence="1">
    <location>
        <begin position="85"/>
        <end position="103"/>
    </location>
</feature>
<keyword evidence="3" id="KW-1185">Reference proteome</keyword>
<reference evidence="2 3" key="1">
    <citation type="journal article" date="2014" name="PLoS Genet.">
        <title>Phylogenetically driven sequencing of extremely halophilic archaea reveals strategies for static and dynamic osmo-response.</title>
        <authorList>
            <person name="Becker E.A."/>
            <person name="Seitzer P.M."/>
            <person name="Tritt A."/>
            <person name="Larsen D."/>
            <person name="Krusor M."/>
            <person name="Yao A.I."/>
            <person name="Wu D."/>
            <person name="Madern D."/>
            <person name="Eisen J.A."/>
            <person name="Darling A.E."/>
            <person name="Facciotti M.T."/>
        </authorList>
    </citation>
    <scope>NUCLEOTIDE SEQUENCE [LARGE SCALE GENOMIC DNA]</scope>
    <source>
        <strain evidence="2 3">ATCC BAA-897</strain>
    </source>
</reference>
<comment type="caution">
    <text evidence="2">The sequence shown here is derived from an EMBL/GenBank/DDBJ whole genome shotgun (WGS) entry which is preliminary data.</text>
</comment>
<evidence type="ECO:0000256" key="1">
    <source>
        <dbReference type="SAM" id="Phobius"/>
    </source>
</evidence>
<evidence type="ECO:0000313" key="3">
    <source>
        <dbReference type="Proteomes" id="UP000011508"/>
    </source>
</evidence>
<proteinExistence type="predicted"/>
<sequence>MQLVPILIEPSLLGVAFALTAVIYVGNLVALSYWARAEARTRNGSALWTFIFLVAGIGLIYYIWIRYVRNDWESRTEPTDRRERLVTAYSLAVLLSFVVGVFVTPPDPVTQVMALPPLFVVSFVVSYLLVTQGSVGGSGETSV</sequence>
<organism evidence="2 3">
    <name type="scientific">Haloferax sulfurifontis ATCC BAA-897</name>
    <dbReference type="NCBI Taxonomy" id="662480"/>
    <lineage>
        <taxon>Archaea</taxon>
        <taxon>Methanobacteriati</taxon>
        <taxon>Methanobacteriota</taxon>
        <taxon>Stenosarchaea group</taxon>
        <taxon>Halobacteria</taxon>
        <taxon>Halobacteriales</taxon>
        <taxon>Haloferacaceae</taxon>
        <taxon>Haloferax</taxon>
    </lineage>
</organism>
<dbReference type="InterPro" id="IPR055956">
    <property type="entry name" value="DUF7534"/>
</dbReference>
<evidence type="ECO:0000313" key="2">
    <source>
        <dbReference type="EMBL" id="ELZ96686.1"/>
    </source>
</evidence>
<gene>
    <name evidence="2" type="ORF">C441_04069</name>
</gene>
<feature type="transmembrane region" description="Helical" evidence="1">
    <location>
        <begin position="46"/>
        <end position="64"/>
    </location>
</feature>
<accession>M0IIS0</accession>
<dbReference type="RefSeq" id="WP_007273904.1">
    <property type="nucleotide sequence ID" value="NZ_AOLM01000006.1"/>
</dbReference>
<dbReference type="Proteomes" id="UP000011508">
    <property type="component" value="Unassembled WGS sequence"/>
</dbReference>
<dbReference type="EMBL" id="AOLM01000006">
    <property type="protein sequence ID" value="ELZ96686.1"/>
    <property type="molecule type" value="Genomic_DNA"/>
</dbReference>
<name>M0IIS0_9EURY</name>
<keyword evidence="1" id="KW-0472">Membrane</keyword>
<protein>
    <submittedName>
        <fullName evidence="2">Uncharacterized protein</fullName>
    </submittedName>
</protein>
<feature type="transmembrane region" description="Helical" evidence="1">
    <location>
        <begin position="12"/>
        <end position="34"/>
    </location>
</feature>